<dbReference type="GO" id="GO:0051455">
    <property type="term" value="P:spindle attachment to meiosis I kinetochore"/>
    <property type="evidence" value="ECO:0007669"/>
    <property type="project" value="TreeGrafter"/>
</dbReference>
<name>A0A4Q2DBY4_9AGAR</name>
<evidence type="ECO:0000256" key="6">
    <source>
        <dbReference type="ARBA" id="ARBA00075033"/>
    </source>
</evidence>
<organism evidence="9 10">
    <name type="scientific">Candolleomyces aberdarensis</name>
    <dbReference type="NCBI Taxonomy" id="2316362"/>
    <lineage>
        <taxon>Eukaryota</taxon>
        <taxon>Fungi</taxon>
        <taxon>Dikarya</taxon>
        <taxon>Basidiomycota</taxon>
        <taxon>Agaricomycotina</taxon>
        <taxon>Agaricomycetes</taxon>
        <taxon>Agaricomycetidae</taxon>
        <taxon>Agaricales</taxon>
        <taxon>Agaricineae</taxon>
        <taxon>Psathyrellaceae</taxon>
        <taxon>Candolleomyces</taxon>
    </lineage>
</organism>
<feature type="domain" description="Mif2/CENP-C cupin" evidence="8">
    <location>
        <begin position="443"/>
        <end position="527"/>
    </location>
</feature>
<dbReference type="FunFam" id="2.60.120.10:FF:000033">
    <property type="entry name" value="Centromere protein C 1"/>
    <property type="match status" value="1"/>
</dbReference>
<sequence>MPSSARKSSVGTARRAIQKAHIPYRGDNPEVGKKTGIAVQHVQRKSDGFEPFEEVMQQADGRTPPRPKGRKKKSVVYEDDDDEDEQYSDEDDEYGEMSMQLDSPVPNLTSMRAPTTPTTNGRSKPSRPVARSSNVDFDKIPSPRPRNMANAGPGPSRLSRSHVAHDDEPSSEPQQDNSFDDSMNIGGGGYDDYEAQPASDTTPRRTSFTHLDQDDDDDDENEPFNDFAEQDDLGSETPKSKNNKGKNRAVERDMDDEQMEDDIAVGLSNVDQDEESQDEPEEPEPEPEPRKKKVKISDEKPRTKTKSESKKENQDYHRDGVRRSKRQHYKPLDYWRGEKVVYGRPDFSSQEILVPHIREIIRIPKEQSESLGKRKRGRSRSRTAQPSGPGSKIVAFNPEEGWDDDTPSNAKVLDYRNGQEVERRIAWTAKMVNPRPVANNSWSFDKIFGDADFIAAGQLVIPPNSRKPSKATKDNTYIFYVVEGAVNLKVHDTSLVLATGGMFMVPRGNTYFIENISQRDAKLFFTQARKTLNDEDERPIALANQQKKKAHRSSSAGAGMLTSGRGRASSMPDSDGTPLAARATSMKI</sequence>
<evidence type="ECO:0000256" key="7">
    <source>
        <dbReference type="SAM" id="MobiDB-lite"/>
    </source>
</evidence>
<feature type="region of interest" description="Disordered" evidence="7">
    <location>
        <begin position="368"/>
        <end position="408"/>
    </location>
</feature>
<dbReference type="InterPro" id="IPR028386">
    <property type="entry name" value="CENP-C/Mif2/cnp3"/>
</dbReference>
<dbReference type="CDD" id="cd06993">
    <property type="entry name" value="cupin_CENP-C_C"/>
    <property type="match status" value="1"/>
</dbReference>
<feature type="region of interest" description="Disordered" evidence="7">
    <location>
        <begin position="544"/>
        <end position="588"/>
    </location>
</feature>
<dbReference type="PANTHER" id="PTHR16684:SF11">
    <property type="entry name" value="CENTROMERE PROTEIN C"/>
    <property type="match status" value="1"/>
</dbReference>
<dbReference type="InterPro" id="IPR014710">
    <property type="entry name" value="RmlC-like_jellyroll"/>
</dbReference>
<evidence type="ECO:0000256" key="3">
    <source>
        <dbReference type="ARBA" id="ARBA00023125"/>
    </source>
</evidence>
<feature type="compositionally biased region" description="Polar residues" evidence="7">
    <location>
        <begin position="198"/>
        <end position="210"/>
    </location>
</feature>
<dbReference type="STRING" id="2316362.A0A4Q2DBY4"/>
<feature type="compositionally biased region" description="Acidic residues" evidence="7">
    <location>
        <begin position="213"/>
        <end position="234"/>
    </location>
</feature>
<dbReference type="GO" id="GO:0051382">
    <property type="term" value="P:kinetochore assembly"/>
    <property type="evidence" value="ECO:0007669"/>
    <property type="project" value="InterPro"/>
</dbReference>
<evidence type="ECO:0000256" key="1">
    <source>
        <dbReference type="ARBA" id="ARBA00004123"/>
    </source>
</evidence>
<evidence type="ECO:0000313" key="10">
    <source>
        <dbReference type="Proteomes" id="UP000290288"/>
    </source>
</evidence>
<evidence type="ECO:0000259" key="8">
    <source>
        <dbReference type="Pfam" id="PF11699"/>
    </source>
</evidence>
<evidence type="ECO:0000313" key="9">
    <source>
        <dbReference type="EMBL" id="RXW16351.1"/>
    </source>
</evidence>
<keyword evidence="10" id="KW-1185">Reference proteome</keyword>
<dbReference type="Pfam" id="PF11699">
    <property type="entry name" value="CENP-C_C"/>
    <property type="match status" value="1"/>
</dbReference>
<dbReference type="InterPro" id="IPR025974">
    <property type="entry name" value="Mif2/CENP-C_cupin"/>
</dbReference>
<dbReference type="SUPFAM" id="SSF51182">
    <property type="entry name" value="RmlC-like cupins"/>
    <property type="match status" value="1"/>
</dbReference>
<feature type="compositionally biased region" description="Polar residues" evidence="7">
    <location>
        <begin position="1"/>
        <end position="11"/>
    </location>
</feature>
<dbReference type="GO" id="GO:0005634">
    <property type="term" value="C:nucleus"/>
    <property type="evidence" value="ECO:0007669"/>
    <property type="project" value="UniProtKB-SubCell"/>
</dbReference>
<feature type="compositionally biased region" description="Basic residues" evidence="7">
    <location>
        <begin position="65"/>
        <end position="74"/>
    </location>
</feature>
<feature type="compositionally biased region" description="Acidic residues" evidence="7">
    <location>
        <begin position="253"/>
        <end position="263"/>
    </location>
</feature>
<dbReference type="InterPro" id="IPR011051">
    <property type="entry name" value="RmlC_Cupin_sf"/>
</dbReference>
<reference evidence="9 10" key="1">
    <citation type="submission" date="2019-01" db="EMBL/GenBank/DDBJ databases">
        <title>Draft genome sequence of Psathyrella aberdarensis IHI B618.</title>
        <authorList>
            <person name="Buettner E."/>
            <person name="Kellner H."/>
        </authorList>
    </citation>
    <scope>NUCLEOTIDE SEQUENCE [LARGE SCALE GENOMIC DNA]</scope>
    <source>
        <strain evidence="9 10">IHI B618</strain>
    </source>
</reference>
<keyword evidence="3" id="KW-0238">DNA-binding</keyword>
<feature type="compositionally biased region" description="Acidic residues" evidence="7">
    <location>
        <begin position="77"/>
        <end position="95"/>
    </location>
</feature>
<dbReference type="Gene3D" id="2.60.120.10">
    <property type="entry name" value="Jelly Rolls"/>
    <property type="match status" value="1"/>
</dbReference>
<comment type="caution">
    <text evidence="9">The sequence shown here is derived from an EMBL/GenBank/DDBJ whole genome shotgun (WGS) entry which is preliminary data.</text>
</comment>
<evidence type="ECO:0000256" key="2">
    <source>
        <dbReference type="ARBA" id="ARBA00010291"/>
    </source>
</evidence>
<comment type="similarity">
    <text evidence="2">Belongs to the CENP-C/MIF2 family.</text>
</comment>
<comment type="function">
    <text evidence="5">Component of the kinetochore, a multiprotein complex that assembles on centromeric DNA and attaches chromosomes to spindle microtubules, mediating chromosome segregation and sister chromatid segregation during meiosis and mitosis. Component of the inner kinetochore constitutive centromere-associated network (CCAN), which serves as a structural platform for outer kinetochore assembly.</text>
</comment>
<proteinExistence type="inferred from homology"/>
<dbReference type="GO" id="GO:0051315">
    <property type="term" value="P:attachment of mitotic spindle microtubules to kinetochore"/>
    <property type="evidence" value="ECO:0007669"/>
    <property type="project" value="TreeGrafter"/>
</dbReference>
<dbReference type="AlphaFoldDB" id="A0A4Q2DBY4"/>
<feature type="compositionally biased region" description="Polar residues" evidence="7">
    <location>
        <begin position="106"/>
        <end position="123"/>
    </location>
</feature>
<feature type="region of interest" description="Disordered" evidence="7">
    <location>
        <begin position="1"/>
        <end position="334"/>
    </location>
</feature>
<dbReference type="Proteomes" id="UP000290288">
    <property type="component" value="Unassembled WGS sequence"/>
</dbReference>
<keyword evidence="4" id="KW-0539">Nucleus</keyword>
<dbReference type="GO" id="GO:0019237">
    <property type="term" value="F:centromeric DNA binding"/>
    <property type="evidence" value="ECO:0007669"/>
    <property type="project" value="InterPro"/>
</dbReference>
<feature type="compositionally biased region" description="Basic and acidic residues" evidence="7">
    <location>
        <begin position="295"/>
        <end position="322"/>
    </location>
</feature>
<gene>
    <name evidence="9" type="ORF">EST38_g9507</name>
</gene>
<dbReference type="OrthoDB" id="1939643at2759"/>
<dbReference type="GO" id="GO:0000776">
    <property type="term" value="C:kinetochore"/>
    <property type="evidence" value="ECO:0007669"/>
    <property type="project" value="InterPro"/>
</dbReference>
<protein>
    <recommendedName>
        <fullName evidence="6">CENP-C homolog</fullName>
    </recommendedName>
</protein>
<feature type="compositionally biased region" description="Polar residues" evidence="7">
    <location>
        <begin position="171"/>
        <end position="181"/>
    </location>
</feature>
<dbReference type="EMBL" id="SDEE01000447">
    <property type="protein sequence ID" value="RXW16351.1"/>
    <property type="molecule type" value="Genomic_DNA"/>
</dbReference>
<feature type="compositionally biased region" description="Acidic residues" evidence="7">
    <location>
        <begin position="271"/>
        <end position="286"/>
    </location>
</feature>
<dbReference type="PANTHER" id="PTHR16684">
    <property type="entry name" value="CENTROMERE PROTEIN C"/>
    <property type="match status" value="1"/>
</dbReference>
<accession>A0A4Q2DBY4</accession>
<evidence type="ECO:0000256" key="4">
    <source>
        <dbReference type="ARBA" id="ARBA00023242"/>
    </source>
</evidence>
<comment type="subcellular location">
    <subcellularLocation>
        <location evidence="1">Nucleus</location>
    </subcellularLocation>
</comment>
<evidence type="ECO:0000256" key="5">
    <source>
        <dbReference type="ARBA" id="ARBA00057947"/>
    </source>
</evidence>